<dbReference type="GO" id="GO:0004674">
    <property type="term" value="F:protein serine/threonine kinase activity"/>
    <property type="evidence" value="ECO:0007669"/>
    <property type="project" value="UniProtKB-KW"/>
</dbReference>
<evidence type="ECO:0000256" key="9">
    <source>
        <dbReference type="ARBA" id="ARBA00022737"/>
    </source>
</evidence>
<dbReference type="FunFam" id="3.80.10.10:FF:000433">
    <property type="entry name" value="Putative LRR receptor-like serine/threonine-protein kinase isoform A"/>
    <property type="match status" value="1"/>
</dbReference>
<dbReference type="InterPro" id="IPR032675">
    <property type="entry name" value="LRR_dom_sf"/>
</dbReference>
<evidence type="ECO:0000256" key="16">
    <source>
        <dbReference type="ARBA" id="ARBA00047899"/>
    </source>
</evidence>
<keyword evidence="5" id="KW-0433">Leucine-rich repeat</keyword>
<keyword evidence="6" id="KW-0808">Transferase</keyword>
<keyword evidence="20" id="KW-0418">Kinase</keyword>
<feature type="transmembrane region" description="Helical" evidence="18">
    <location>
        <begin position="531"/>
        <end position="555"/>
    </location>
</feature>
<comment type="catalytic activity">
    <reaction evidence="16">
        <text>L-threonyl-[protein] + ATP = O-phospho-L-threonyl-[protein] + ADP + H(+)</text>
        <dbReference type="Rhea" id="RHEA:46608"/>
        <dbReference type="Rhea" id="RHEA-COMP:11060"/>
        <dbReference type="Rhea" id="RHEA-COMP:11605"/>
        <dbReference type="ChEBI" id="CHEBI:15378"/>
        <dbReference type="ChEBI" id="CHEBI:30013"/>
        <dbReference type="ChEBI" id="CHEBI:30616"/>
        <dbReference type="ChEBI" id="CHEBI:61977"/>
        <dbReference type="ChEBI" id="CHEBI:456216"/>
        <dbReference type="EC" id="2.7.11.1"/>
    </reaction>
</comment>
<evidence type="ECO:0000256" key="13">
    <source>
        <dbReference type="ARBA" id="ARBA00023136"/>
    </source>
</evidence>
<dbReference type="InterPro" id="IPR011009">
    <property type="entry name" value="Kinase-like_dom_sf"/>
</dbReference>
<dbReference type="InterPro" id="IPR021720">
    <property type="entry name" value="Malectin_dom"/>
</dbReference>
<evidence type="ECO:0000256" key="3">
    <source>
        <dbReference type="ARBA" id="ARBA00022527"/>
    </source>
</evidence>
<feature type="domain" description="Protein kinase" evidence="19">
    <location>
        <begin position="592"/>
        <end position="656"/>
    </location>
</feature>
<keyword evidence="8" id="KW-0732">Signal</keyword>
<proteinExistence type="predicted"/>
<name>A0A5H2XN27_PRUDU</name>
<dbReference type="EMBL" id="AP020708">
    <property type="protein sequence ID" value="BBN68309.1"/>
    <property type="molecule type" value="Genomic_DNA"/>
</dbReference>
<dbReference type="FunFam" id="2.60.120.430:FF:000004">
    <property type="entry name" value="Putative leucine-rich repeat receptor-like serine/threonine-protein kinase"/>
    <property type="match status" value="1"/>
</dbReference>
<accession>A0A5H2XN27</accession>
<evidence type="ECO:0000256" key="7">
    <source>
        <dbReference type="ARBA" id="ARBA00022692"/>
    </source>
</evidence>
<dbReference type="PANTHER" id="PTHR48006">
    <property type="entry name" value="LEUCINE-RICH REPEAT-CONTAINING PROTEIN DDB_G0281931-RELATED"/>
    <property type="match status" value="1"/>
</dbReference>
<organism evidence="20">
    <name type="scientific">Prunus dulcis</name>
    <name type="common">Almond</name>
    <name type="synonym">Amygdalus dulcis</name>
    <dbReference type="NCBI Taxonomy" id="3755"/>
    <lineage>
        <taxon>Eukaryota</taxon>
        <taxon>Viridiplantae</taxon>
        <taxon>Streptophyta</taxon>
        <taxon>Embryophyta</taxon>
        <taxon>Tracheophyta</taxon>
        <taxon>Spermatophyta</taxon>
        <taxon>Magnoliopsida</taxon>
        <taxon>eudicotyledons</taxon>
        <taxon>Gunneridae</taxon>
        <taxon>Pentapetalae</taxon>
        <taxon>rosids</taxon>
        <taxon>fabids</taxon>
        <taxon>Rosales</taxon>
        <taxon>Rosaceae</taxon>
        <taxon>Amygdaloideae</taxon>
        <taxon>Amygdaleae</taxon>
        <taxon>Prunus</taxon>
    </lineage>
</organism>
<evidence type="ECO:0000256" key="6">
    <source>
        <dbReference type="ARBA" id="ARBA00022679"/>
    </source>
</evidence>
<sequence length="656" mass="71537">MCIQTLADIAKTLGKTNWDFSGDADPCNNQNHGLIPIRPKDLSMASPHRVMKAQDLPGTLPKEMARLTYLKEIDLARNYLSGTIPPEWGSLPLVNISLVANRLTGSIPKEIGNITTLKSLDITMNNFSGVLPWQLGNLLLIERMLLTSNNFTGELPDTFGNLTTLKDFRVGDSHFSGQIPDFIKNWTNLEKLLIQASGLTGPIPSSISLLTKLTDLRITDLSGPEAPFPPLENMKSMKTLMLRSCNIIGRLPPYLGDMKSLKTLDLSFNKLTGEIPSSFVALAKVDFIFLTGNLLTGPVPTWTKENLNLFASSSREIVPWYSLHINCGGKEVTVFGEKNTTFNSDTDSVGPSSFRQSSTNWALSSTGYFTDDDRPQDTFIQNNESILSMANPKLYMNARLSPISLTYYGFCLGNGNYTVNLHFAETGFTNGKTYKSLGRRIFDVYIQGRLVQKDFNIVDKAGGISTAVIMNYTAAVTSGTLEIRFYWAGKGTTGIPLRGVYGPLISAISVDPDFVPPPEPVISPASGGSGISVGAVVGIVAGGVFIILLIFGILWRRGLLGQQNTLEDDLKGVDLQTGKFSFRQLKDATNNFDKSNKIGEGGFGPVYKGLLSDGTVIAVKQLSSKSKQGNREFVNEIGMIFCSATPSSCQASWMLY</sequence>
<keyword evidence="13 18" id="KW-0472">Membrane</keyword>
<evidence type="ECO:0000259" key="19">
    <source>
        <dbReference type="PROSITE" id="PS50011"/>
    </source>
</evidence>
<dbReference type="InterPro" id="IPR051824">
    <property type="entry name" value="LRR_Rcpt-Like_S/T_Kinase"/>
</dbReference>
<dbReference type="PANTHER" id="PTHR48006:SF81">
    <property type="entry name" value="PROTEIN KINASE DOMAIN-CONTAINING PROTEIN"/>
    <property type="match status" value="1"/>
</dbReference>
<protein>
    <recommendedName>
        <fullName evidence="2">non-specific serine/threonine protein kinase</fullName>
        <ecNumber evidence="2">2.7.11.1</ecNumber>
    </recommendedName>
</protein>
<dbReference type="InterPro" id="IPR000719">
    <property type="entry name" value="Prot_kinase_dom"/>
</dbReference>
<dbReference type="Gene3D" id="3.30.200.20">
    <property type="entry name" value="Phosphorylase Kinase, domain 1"/>
    <property type="match status" value="1"/>
</dbReference>
<evidence type="ECO:0000256" key="15">
    <source>
        <dbReference type="ARBA" id="ARBA00023180"/>
    </source>
</evidence>
<keyword evidence="14" id="KW-0675">Receptor</keyword>
<dbReference type="GO" id="GO:0016020">
    <property type="term" value="C:membrane"/>
    <property type="evidence" value="ECO:0007669"/>
    <property type="project" value="UniProtKB-SubCell"/>
</dbReference>
<keyword evidence="11" id="KW-0067">ATP-binding</keyword>
<dbReference type="FunFam" id="3.80.10.10:FF:000383">
    <property type="entry name" value="Leucine-rich repeat receptor protein kinase EMS1"/>
    <property type="match status" value="1"/>
</dbReference>
<dbReference type="Pfam" id="PF11721">
    <property type="entry name" value="Malectin"/>
    <property type="match status" value="1"/>
</dbReference>
<keyword evidence="9" id="KW-0677">Repeat</keyword>
<comment type="catalytic activity">
    <reaction evidence="17">
        <text>L-seryl-[protein] + ATP = O-phospho-L-seryl-[protein] + ADP + H(+)</text>
        <dbReference type="Rhea" id="RHEA:17989"/>
        <dbReference type="Rhea" id="RHEA-COMP:9863"/>
        <dbReference type="Rhea" id="RHEA-COMP:11604"/>
        <dbReference type="ChEBI" id="CHEBI:15378"/>
        <dbReference type="ChEBI" id="CHEBI:29999"/>
        <dbReference type="ChEBI" id="CHEBI:30616"/>
        <dbReference type="ChEBI" id="CHEBI:83421"/>
        <dbReference type="ChEBI" id="CHEBI:456216"/>
        <dbReference type="EC" id="2.7.11.1"/>
    </reaction>
</comment>
<evidence type="ECO:0000256" key="12">
    <source>
        <dbReference type="ARBA" id="ARBA00022989"/>
    </source>
</evidence>
<keyword evidence="15" id="KW-0325">Glycoprotein</keyword>
<evidence type="ECO:0000256" key="18">
    <source>
        <dbReference type="SAM" id="Phobius"/>
    </source>
</evidence>
<evidence type="ECO:0000256" key="2">
    <source>
        <dbReference type="ARBA" id="ARBA00012513"/>
    </source>
</evidence>
<dbReference type="AlphaFoldDB" id="A0A5H2XN27"/>
<keyword evidence="3" id="KW-0723">Serine/threonine-protein kinase</keyword>
<evidence type="ECO:0000313" key="20">
    <source>
        <dbReference type="EMBL" id="BBN68309.1"/>
    </source>
</evidence>
<dbReference type="SUPFAM" id="SSF56112">
    <property type="entry name" value="Protein kinase-like (PK-like)"/>
    <property type="match status" value="1"/>
</dbReference>
<keyword evidence="7 18" id="KW-0812">Transmembrane</keyword>
<evidence type="ECO:0000256" key="1">
    <source>
        <dbReference type="ARBA" id="ARBA00004479"/>
    </source>
</evidence>
<dbReference type="PROSITE" id="PS50011">
    <property type="entry name" value="PROTEIN_KINASE_DOM"/>
    <property type="match status" value="1"/>
</dbReference>
<evidence type="ECO:0000256" key="8">
    <source>
        <dbReference type="ARBA" id="ARBA00022729"/>
    </source>
</evidence>
<dbReference type="EC" id="2.7.11.1" evidence="2"/>
<keyword evidence="10" id="KW-0547">Nucleotide-binding</keyword>
<dbReference type="Pfam" id="PF13855">
    <property type="entry name" value="LRR_8"/>
    <property type="match status" value="1"/>
</dbReference>
<dbReference type="InterPro" id="IPR001611">
    <property type="entry name" value="Leu-rich_rpt"/>
</dbReference>
<dbReference type="Gene3D" id="3.80.10.10">
    <property type="entry name" value="Ribonuclease Inhibitor"/>
    <property type="match status" value="1"/>
</dbReference>
<reference evidence="20" key="1">
    <citation type="journal article" date="2019" name="Science">
        <title>Mutation of a bHLH transcription factor allowed almond domestication.</title>
        <authorList>
            <person name="Sanchez-Perez R."/>
            <person name="Pavan S."/>
            <person name="Mazzeo R."/>
            <person name="Moldovan C."/>
            <person name="Aiese Cigliano R."/>
            <person name="Del Cueto J."/>
            <person name="Ricciardi F."/>
            <person name="Lotti C."/>
            <person name="Ricciardi L."/>
            <person name="Dicenta F."/>
            <person name="Lopez-Marques R.L."/>
            <person name="Lindberg Moller B."/>
        </authorList>
    </citation>
    <scope>NUCLEOTIDE SEQUENCE</scope>
</reference>
<evidence type="ECO:0000256" key="5">
    <source>
        <dbReference type="ARBA" id="ARBA00022614"/>
    </source>
</evidence>
<dbReference type="Gene3D" id="2.60.120.430">
    <property type="entry name" value="Galactose-binding lectin"/>
    <property type="match status" value="1"/>
</dbReference>
<comment type="subcellular location">
    <subcellularLocation>
        <location evidence="1">Membrane</location>
        <topology evidence="1">Single-pass type I membrane protein</topology>
    </subcellularLocation>
</comment>
<evidence type="ECO:0000256" key="17">
    <source>
        <dbReference type="ARBA" id="ARBA00048679"/>
    </source>
</evidence>
<dbReference type="SUPFAM" id="SSF52058">
    <property type="entry name" value="L domain-like"/>
    <property type="match status" value="1"/>
</dbReference>
<evidence type="ECO:0000256" key="10">
    <source>
        <dbReference type="ARBA" id="ARBA00022741"/>
    </source>
</evidence>
<gene>
    <name evidence="20" type="ORF">Prudu_371S000200</name>
</gene>
<dbReference type="GO" id="GO:0005524">
    <property type="term" value="F:ATP binding"/>
    <property type="evidence" value="ECO:0007669"/>
    <property type="project" value="UniProtKB-KW"/>
</dbReference>
<keyword evidence="4" id="KW-0597">Phosphoprotein</keyword>
<evidence type="ECO:0000256" key="4">
    <source>
        <dbReference type="ARBA" id="ARBA00022553"/>
    </source>
</evidence>
<dbReference type="Pfam" id="PF00560">
    <property type="entry name" value="LRR_1"/>
    <property type="match status" value="3"/>
</dbReference>
<evidence type="ECO:0000256" key="11">
    <source>
        <dbReference type="ARBA" id="ARBA00022840"/>
    </source>
</evidence>
<evidence type="ECO:0000256" key="14">
    <source>
        <dbReference type="ARBA" id="ARBA00023170"/>
    </source>
</evidence>
<keyword evidence="12 18" id="KW-1133">Transmembrane helix</keyword>